<dbReference type="Proteomes" id="UP000276215">
    <property type="component" value="Unassembled WGS sequence"/>
</dbReference>
<evidence type="ECO:0000259" key="3">
    <source>
        <dbReference type="PROSITE" id="PS51349"/>
    </source>
</evidence>
<dbReference type="SUPFAM" id="SSF51395">
    <property type="entry name" value="FMN-linked oxidoreductases"/>
    <property type="match status" value="1"/>
</dbReference>
<proteinExistence type="predicted"/>
<keyword evidence="2" id="KW-0560">Oxidoreductase</keyword>
<evidence type="ECO:0000256" key="1">
    <source>
        <dbReference type="ARBA" id="ARBA00001917"/>
    </source>
</evidence>
<dbReference type="PROSITE" id="PS51349">
    <property type="entry name" value="FMN_HYDROXY_ACID_DH_2"/>
    <property type="match status" value="1"/>
</dbReference>
<dbReference type="PANTHER" id="PTHR10578">
    <property type="entry name" value="S -2-HYDROXY-ACID OXIDASE-RELATED"/>
    <property type="match status" value="1"/>
</dbReference>
<sequence>MPPNPRVVNLTVGLGNVFEGSDPPPCSHTLRQLFLLFLQVHGSEDISTKTIHEFTMRTAILFSALVPSAFAAIPFLNEPDTGFNIEVVPTGQLPTLSDIKAIPDFEAAARHFMNVSDYSYYRTGAGGEFAYRRSLEIFSQVKLRPRTLIDVTNISLNTTILGYDFTAPFFIAPAALAGLTHPRAELNLAEAAGAENILYAPSLSATMKIEEIAAVAVPGQVMFHQLYVSRNKTKLASDVKRIEAAGFKGIFVTVDNPIEGSRTRESRYGWPLTTDSDPKFTWESYRQLRNMTLLPIIPKGIQSVEDALLAIQHGAPGIYLSNHGARQLDTSQSPLEVAIEIHENAPEVFKKTFVFADGGVRYGTDILKFLALGVKAVGLGRPFMYSNLFGKEGVQHLIDLMKEELVIDASNLGVADLKQLDTKWLNMGRLLAFVYRLDKS</sequence>
<name>A0A3N4J245_9PEZI</name>
<dbReference type="PANTHER" id="PTHR10578:SF140">
    <property type="entry name" value="FMN HYDROXY ACID DEHYDROGENASE DOMAIN-CONTAINING PROTEIN"/>
    <property type="match status" value="1"/>
</dbReference>
<comment type="cofactor">
    <cofactor evidence="1">
        <name>FMN</name>
        <dbReference type="ChEBI" id="CHEBI:58210"/>
    </cofactor>
</comment>
<dbReference type="Pfam" id="PF01070">
    <property type="entry name" value="FMN_dh"/>
    <property type="match status" value="2"/>
</dbReference>
<dbReference type="AlphaFoldDB" id="A0A3N4J245"/>
<gene>
    <name evidence="4" type="ORF">L873DRAFT_1817998</name>
</gene>
<reference evidence="4 5" key="1">
    <citation type="journal article" date="2018" name="Nat. Ecol. Evol.">
        <title>Pezizomycetes genomes reveal the molecular basis of ectomycorrhizal truffle lifestyle.</title>
        <authorList>
            <person name="Murat C."/>
            <person name="Payen T."/>
            <person name="Noel B."/>
            <person name="Kuo A."/>
            <person name="Morin E."/>
            <person name="Chen J."/>
            <person name="Kohler A."/>
            <person name="Krizsan K."/>
            <person name="Balestrini R."/>
            <person name="Da Silva C."/>
            <person name="Montanini B."/>
            <person name="Hainaut M."/>
            <person name="Levati E."/>
            <person name="Barry K.W."/>
            <person name="Belfiori B."/>
            <person name="Cichocki N."/>
            <person name="Clum A."/>
            <person name="Dockter R.B."/>
            <person name="Fauchery L."/>
            <person name="Guy J."/>
            <person name="Iotti M."/>
            <person name="Le Tacon F."/>
            <person name="Lindquist E.A."/>
            <person name="Lipzen A."/>
            <person name="Malagnac F."/>
            <person name="Mello A."/>
            <person name="Molinier V."/>
            <person name="Miyauchi S."/>
            <person name="Poulain J."/>
            <person name="Riccioni C."/>
            <person name="Rubini A."/>
            <person name="Sitrit Y."/>
            <person name="Splivallo R."/>
            <person name="Traeger S."/>
            <person name="Wang M."/>
            <person name="Zifcakova L."/>
            <person name="Wipf D."/>
            <person name="Zambonelli A."/>
            <person name="Paolocci F."/>
            <person name="Nowrousian M."/>
            <person name="Ottonello S."/>
            <person name="Baldrian P."/>
            <person name="Spatafora J.W."/>
            <person name="Henrissat B."/>
            <person name="Nagy L.G."/>
            <person name="Aury J.M."/>
            <person name="Wincker P."/>
            <person name="Grigoriev I.V."/>
            <person name="Bonfante P."/>
            <person name="Martin F.M."/>
        </authorList>
    </citation>
    <scope>NUCLEOTIDE SEQUENCE [LARGE SCALE GENOMIC DNA]</scope>
    <source>
        <strain evidence="4 5">120613-1</strain>
    </source>
</reference>
<dbReference type="EMBL" id="ML120478">
    <property type="protein sequence ID" value="RPA92225.1"/>
    <property type="molecule type" value="Genomic_DNA"/>
</dbReference>
<organism evidence="4 5">
    <name type="scientific">Choiromyces venosus 120613-1</name>
    <dbReference type="NCBI Taxonomy" id="1336337"/>
    <lineage>
        <taxon>Eukaryota</taxon>
        <taxon>Fungi</taxon>
        <taxon>Dikarya</taxon>
        <taxon>Ascomycota</taxon>
        <taxon>Pezizomycotina</taxon>
        <taxon>Pezizomycetes</taxon>
        <taxon>Pezizales</taxon>
        <taxon>Tuberaceae</taxon>
        <taxon>Choiromyces</taxon>
    </lineage>
</organism>
<dbReference type="InterPro" id="IPR013785">
    <property type="entry name" value="Aldolase_TIM"/>
</dbReference>
<dbReference type="InterPro" id="IPR008259">
    <property type="entry name" value="FMN_hydac_DH_AS"/>
</dbReference>
<dbReference type="STRING" id="1336337.A0A3N4J245"/>
<dbReference type="OrthoDB" id="1925334at2759"/>
<dbReference type="PROSITE" id="PS00557">
    <property type="entry name" value="FMN_HYDROXY_ACID_DH_1"/>
    <property type="match status" value="1"/>
</dbReference>
<accession>A0A3N4J245</accession>
<dbReference type="InterPro" id="IPR000262">
    <property type="entry name" value="FMN-dep_DH"/>
</dbReference>
<dbReference type="GO" id="GO:0016491">
    <property type="term" value="F:oxidoreductase activity"/>
    <property type="evidence" value="ECO:0007669"/>
    <property type="project" value="UniProtKB-KW"/>
</dbReference>
<feature type="domain" description="FMN hydroxy acid dehydrogenase" evidence="3">
    <location>
        <begin position="94"/>
        <end position="430"/>
    </location>
</feature>
<evidence type="ECO:0000313" key="4">
    <source>
        <dbReference type="EMBL" id="RPA92225.1"/>
    </source>
</evidence>
<evidence type="ECO:0000256" key="2">
    <source>
        <dbReference type="ARBA" id="ARBA00023002"/>
    </source>
</evidence>
<dbReference type="InterPro" id="IPR037396">
    <property type="entry name" value="FMN_HAD"/>
</dbReference>
<evidence type="ECO:0000313" key="5">
    <source>
        <dbReference type="Proteomes" id="UP000276215"/>
    </source>
</evidence>
<dbReference type="Gene3D" id="3.20.20.70">
    <property type="entry name" value="Aldolase class I"/>
    <property type="match status" value="2"/>
</dbReference>
<protein>
    <submittedName>
        <fullName evidence="4">FMN-dependent alpha-hydroxy acid dehydrogenase</fullName>
    </submittedName>
</protein>
<keyword evidence="5" id="KW-1185">Reference proteome</keyword>